<feature type="region of interest" description="Disordered" evidence="1">
    <location>
        <begin position="1"/>
        <end position="52"/>
    </location>
</feature>
<dbReference type="Proteomes" id="UP000070544">
    <property type="component" value="Unassembled WGS sequence"/>
</dbReference>
<dbReference type="SMART" id="SM00015">
    <property type="entry name" value="IQ"/>
    <property type="match status" value="3"/>
</dbReference>
<dbReference type="PANTHER" id="PTHR24216:SF8">
    <property type="entry name" value="PAXILLIN, ISOFORM F"/>
    <property type="match status" value="1"/>
</dbReference>
<feature type="region of interest" description="Disordered" evidence="1">
    <location>
        <begin position="767"/>
        <end position="815"/>
    </location>
</feature>
<evidence type="ECO:0000313" key="3">
    <source>
        <dbReference type="Proteomes" id="UP000070544"/>
    </source>
</evidence>
<feature type="compositionally biased region" description="Polar residues" evidence="1">
    <location>
        <begin position="892"/>
        <end position="901"/>
    </location>
</feature>
<feature type="region of interest" description="Disordered" evidence="1">
    <location>
        <begin position="995"/>
        <end position="1022"/>
    </location>
</feature>
<feature type="compositionally biased region" description="Low complexity" evidence="1">
    <location>
        <begin position="324"/>
        <end position="336"/>
    </location>
</feature>
<feature type="compositionally biased region" description="Low complexity" evidence="1">
    <location>
        <begin position="830"/>
        <end position="854"/>
    </location>
</feature>
<dbReference type="STRING" id="1344416.A0A139AVS3"/>
<protein>
    <submittedName>
        <fullName evidence="2">Uncharacterized protein</fullName>
    </submittedName>
</protein>
<dbReference type="PANTHER" id="PTHR24216">
    <property type="entry name" value="PAXILLIN-RELATED"/>
    <property type="match status" value="1"/>
</dbReference>
<dbReference type="CDD" id="cd23767">
    <property type="entry name" value="IQCD"/>
    <property type="match status" value="2"/>
</dbReference>
<feature type="region of interest" description="Disordered" evidence="1">
    <location>
        <begin position="829"/>
        <end position="857"/>
    </location>
</feature>
<keyword evidence="3" id="KW-1185">Reference proteome</keyword>
<feature type="region of interest" description="Disordered" evidence="1">
    <location>
        <begin position="305"/>
        <end position="371"/>
    </location>
</feature>
<feature type="region of interest" description="Disordered" evidence="1">
    <location>
        <begin position="192"/>
        <end position="277"/>
    </location>
</feature>
<feature type="compositionally biased region" description="Polar residues" evidence="1">
    <location>
        <begin position="231"/>
        <end position="245"/>
    </location>
</feature>
<feature type="compositionally biased region" description="Basic and acidic residues" evidence="1">
    <location>
        <begin position="772"/>
        <end position="787"/>
    </location>
</feature>
<feature type="compositionally biased region" description="Low complexity" evidence="1">
    <location>
        <begin position="500"/>
        <end position="512"/>
    </location>
</feature>
<dbReference type="Pfam" id="PF00612">
    <property type="entry name" value="IQ"/>
    <property type="match status" value="3"/>
</dbReference>
<feature type="compositionally biased region" description="Low complexity" evidence="1">
    <location>
        <begin position="353"/>
        <end position="371"/>
    </location>
</feature>
<feature type="region of interest" description="Disordered" evidence="1">
    <location>
        <begin position="869"/>
        <end position="926"/>
    </location>
</feature>
<dbReference type="OMA" id="MGHATEA"/>
<dbReference type="OrthoDB" id="252964at2759"/>
<feature type="region of interest" description="Disordered" evidence="1">
    <location>
        <begin position="500"/>
        <end position="560"/>
    </location>
</feature>
<dbReference type="EMBL" id="KQ965734">
    <property type="protein sequence ID" value="KXS20838.1"/>
    <property type="molecule type" value="Genomic_DNA"/>
</dbReference>
<feature type="compositionally biased region" description="Polar residues" evidence="1">
    <location>
        <begin position="873"/>
        <end position="883"/>
    </location>
</feature>
<accession>A0A139AVS3</accession>
<sequence>MITSSDHARHASLAHSPYAMHPLPAVKPHSRRRGAKGGSASANGSVREGADPDLASENRLLKQRCNQLDSQARIMASRARAAVEELERVERKYEELWSLSLHPATSSSHIKSEAILSTHLKRLLRQRSHEIDALRAERDALKRDTRAVRVRSLEEELGRCLREIVDIKHAPAAAVGAGEDGVAEERGNHEVYAHEHRTRGMGHATEAHRTHRDRTKQSSPTLHRPHARPRSSPSAHTARSTSPHARSTSPHARSTSSNSHSTSPTSPTHSHDSRPATTLDAERLARLEQTVRRLVQERRDVVAYPPYPVHSAASPPSPHPPPLTHTSSKSHLTLSHPIAYPGTPPRPVSYKQSYPSASSSTSRLATSPPTTSTAAAAYPVTALAAHSASVETEDAAWTAAQSLYAAFLVEHGTPASTALPHAIPGSTPRAPTEAPPTLPRSSSGSTRITRPAGSRDRLATPTAATQPIRPAPTDSVDVETAWDGIVSAIYEAYLMRSTPTTAPRAVPTTSTRQQAPAPAHDPSTPLTGFGLVDVRDKHRRPRGAAHMQAPAKGNGKRVDKVGEDEAARTLQTAWRGWKVRRGRESGAKTGARGRGAGLTVDVPKERAPSDPFLLSSSPYVVYLAHPPPSPNSPAVVSSSPVSPSGFPVHKVGSSLMVAERGRVGAPSSQPAPSGGLMQLDMSIDFADLDRAASTVQAAWRGHKVRKDVKDGKVGAKSSERLIPLYGVYLARPPTAPTSSENRNEKLARSASSAVVAAREMKVAADVNVATKGQERRDVDRSEEEGKGRVVGGSHLAREGRRVKEEEEDGVHERSWSSFTSPLFAQYLTRSNNNSDTDTNISPSPAPATSQAPPSRHIRTPSAASLILEHRSRNVSGTSIADNSSGGGLRSLTGKNASSTVVGSHDKPAAPMGETASAASIGEGGKGAATKAGKLAIRGTTSAGGAVGTRAPSPLRESAAVEVSEDDLAAERDAGLAATKVQAAFRGYRARKMVRSRDRDRGALQGDAGNGRVVRGDDDDEPQLKGKARAMIFDEDDDGSEIAEEDWLGATMTDDEDEDVVGNMVGHGKVTAETSAAAATVACAASVATTPSSDDPWSLPTDIYASYLAHPPERAPPPARRNGSTSSIGSVGSMVAKKFGFFGA</sequence>
<feature type="region of interest" description="Disordered" evidence="1">
    <location>
        <begin position="418"/>
        <end position="475"/>
    </location>
</feature>
<name>A0A139AVS3_GONPJ</name>
<evidence type="ECO:0000256" key="1">
    <source>
        <dbReference type="SAM" id="MobiDB-lite"/>
    </source>
</evidence>
<feature type="region of interest" description="Disordered" evidence="1">
    <location>
        <begin position="580"/>
        <end position="603"/>
    </location>
</feature>
<reference evidence="2 3" key="1">
    <citation type="journal article" date="2015" name="Genome Biol. Evol.">
        <title>Phylogenomic analyses indicate that early fungi evolved digesting cell walls of algal ancestors of land plants.</title>
        <authorList>
            <person name="Chang Y."/>
            <person name="Wang S."/>
            <person name="Sekimoto S."/>
            <person name="Aerts A.L."/>
            <person name="Choi C."/>
            <person name="Clum A."/>
            <person name="LaButti K.M."/>
            <person name="Lindquist E.A."/>
            <person name="Yee Ngan C."/>
            <person name="Ohm R.A."/>
            <person name="Salamov A.A."/>
            <person name="Grigoriev I.V."/>
            <person name="Spatafora J.W."/>
            <person name="Berbee M.L."/>
        </authorList>
    </citation>
    <scope>NUCLEOTIDE SEQUENCE [LARGE SCALE GENOMIC DNA]</scope>
    <source>
        <strain evidence="2 3">JEL478</strain>
    </source>
</reference>
<dbReference type="PROSITE" id="PS50096">
    <property type="entry name" value="IQ"/>
    <property type="match status" value="3"/>
</dbReference>
<feature type="compositionally biased region" description="Low complexity" evidence="1">
    <location>
        <begin position="246"/>
        <end position="268"/>
    </location>
</feature>
<feature type="region of interest" description="Disordered" evidence="1">
    <location>
        <begin position="1107"/>
        <end position="1129"/>
    </location>
</feature>
<dbReference type="AlphaFoldDB" id="A0A139AVS3"/>
<organism evidence="2 3">
    <name type="scientific">Gonapodya prolifera (strain JEL478)</name>
    <name type="common">Monoblepharis prolifera</name>
    <dbReference type="NCBI Taxonomy" id="1344416"/>
    <lineage>
        <taxon>Eukaryota</taxon>
        <taxon>Fungi</taxon>
        <taxon>Fungi incertae sedis</taxon>
        <taxon>Chytridiomycota</taxon>
        <taxon>Chytridiomycota incertae sedis</taxon>
        <taxon>Monoblepharidomycetes</taxon>
        <taxon>Monoblepharidales</taxon>
        <taxon>Gonapodyaceae</taxon>
        <taxon>Gonapodya</taxon>
    </lineage>
</organism>
<evidence type="ECO:0000313" key="2">
    <source>
        <dbReference type="EMBL" id="KXS20838.1"/>
    </source>
</evidence>
<dbReference type="InterPro" id="IPR000048">
    <property type="entry name" value="IQ_motif_EF-hand-BS"/>
</dbReference>
<feature type="compositionally biased region" description="Basic and acidic residues" evidence="1">
    <location>
        <begin position="795"/>
        <end position="814"/>
    </location>
</feature>
<gene>
    <name evidence="2" type="ORF">M427DRAFT_27923</name>
</gene>
<feature type="compositionally biased region" description="Polar residues" evidence="1">
    <location>
        <begin position="439"/>
        <end position="448"/>
    </location>
</feature>
<proteinExistence type="predicted"/>